<feature type="transmembrane region" description="Helical" evidence="1">
    <location>
        <begin position="43"/>
        <end position="64"/>
    </location>
</feature>
<name>A0A7W7CSM4_9ACTN</name>
<dbReference type="RefSeq" id="WP_184951257.1">
    <property type="nucleotide sequence ID" value="NZ_BOMC01000064.1"/>
</dbReference>
<keyword evidence="1" id="KW-1133">Transmembrane helix</keyword>
<sequence>MTVIRTRWKLVSHGAIVLVVTVVYIVLWFVYVQGSADPLSGLGLIPAFVPLAVLGLPWSLLLFLGNGGGDLVAHVLIAGPAWVNLGIHAYLVRPAKGESNAHRAGHR</sequence>
<dbReference type="AlphaFoldDB" id="A0A7W7CSM4"/>
<proteinExistence type="predicted"/>
<keyword evidence="1" id="KW-0472">Membrane</keyword>
<gene>
    <name evidence="2" type="ORF">BKA14_002701</name>
</gene>
<accession>A0A7W7CSM4</accession>
<keyword evidence="1" id="KW-0812">Transmembrane</keyword>
<comment type="caution">
    <text evidence="2">The sequence shown here is derived from an EMBL/GenBank/DDBJ whole genome shotgun (WGS) entry which is preliminary data.</text>
</comment>
<evidence type="ECO:0000313" key="2">
    <source>
        <dbReference type="EMBL" id="MBB4692553.1"/>
    </source>
</evidence>
<organism evidence="2 3">
    <name type="scientific">Paractinoplanes abujensis</name>
    <dbReference type="NCBI Taxonomy" id="882441"/>
    <lineage>
        <taxon>Bacteria</taxon>
        <taxon>Bacillati</taxon>
        <taxon>Actinomycetota</taxon>
        <taxon>Actinomycetes</taxon>
        <taxon>Micromonosporales</taxon>
        <taxon>Micromonosporaceae</taxon>
        <taxon>Paractinoplanes</taxon>
    </lineage>
</organism>
<protein>
    <submittedName>
        <fullName evidence="2">Uncharacterized protein</fullName>
    </submittedName>
</protein>
<evidence type="ECO:0000313" key="3">
    <source>
        <dbReference type="Proteomes" id="UP000542742"/>
    </source>
</evidence>
<evidence type="ECO:0000256" key="1">
    <source>
        <dbReference type="SAM" id="Phobius"/>
    </source>
</evidence>
<dbReference type="Proteomes" id="UP000542742">
    <property type="component" value="Unassembled WGS sequence"/>
</dbReference>
<feature type="transmembrane region" description="Helical" evidence="1">
    <location>
        <begin position="71"/>
        <end position="91"/>
    </location>
</feature>
<feature type="transmembrane region" description="Helical" evidence="1">
    <location>
        <begin position="12"/>
        <end position="31"/>
    </location>
</feature>
<reference evidence="2 3" key="1">
    <citation type="submission" date="2020-08" db="EMBL/GenBank/DDBJ databases">
        <title>Sequencing the genomes of 1000 actinobacteria strains.</title>
        <authorList>
            <person name="Klenk H.-P."/>
        </authorList>
    </citation>
    <scope>NUCLEOTIDE SEQUENCE [LARGE SCALE GENOMIC DNA]</scope>
    <source>
        <strain evidence="2 3">DSM 45518</strain>
    </source>
</reference>
<keyword evidence="3" id="KW-1185">Reference proteome</keyword>
<dbReference type="EMBL" id="JACHMF010000001">
    <property type="protein sequence ID" value="MBB4692553.1"/>
    <property type="molecule type" value="Genomic_DNA"/>
</dbReference>